<evidence type="ECO:0000313" key="1">
    <source>
        <dbReference type="EMBL" id="RJX40615.1"/>
    </source>
</evidence>
<name>A0A3A6PHS1_9BACL</name>
<dbReference type="InterPro" id="IPR035986">
    <property type="entry name" value="PKD_dom_sf"/>
</dbReference>
<dbReference type="CDD" id="cd00063">
    <property type="entry name" value="FN3"/>
    <property type="match status" value="1"/>
</dbReference>
<accession>A0A3A6PHS1</accession>
<organism evidence="1 2">
    <name type="scientific">Paenibacillus pinisoli</name>
    <dbReference type="NCBI Taxonomy" id="1276110"/>
    <lineage>
        <taxon>Bacteria</taxon>
        <taxon>Bacillati</taxon>
        <taxon>Bacillota</taxon>
        <taxon>Bacilli</taxon>
        <taxon>Bacillales</taxon>
        <taxon>Paenibacillaceae</taxon>
        <taxon>Paenibacillus</taxon>
    </lineage>
</organism>
<evidence type="ECO:0008006" key="3">
    <source>
        <dbReference type="Google" id="ProtNLM"/>
    </source>
</evidence>
<reference evidence="1 2" key="1">
    <citation type="submission" date="2018-09" db="EMBL/GenBank/DDBJ databases">
        <title>Paenibacillus aracenensis nov. sp. isolated from a cave in southern Spain.</title>
        <authorList>
            <person name="Jurado V."/>
            <person name="Gutierrez-Patricio S."/>
            <person name="Gonzalez-Pimentel J.L."/>
            <person name="Miller A.Z."/>
            <person name="Laiz L."/>
            <person name="Saiz-Jimenez C."/>
        </authorList>
    </citation>
    <scope>NUCLEOTIDE SEQUENCE [LARGE SCALE GENOMIC DNA]</scope>
    <source>
        <strain evidence="1 2">JCM 19203</strain>
    </source>
</reference>
<sequence>MFKLNDHEGLFKSRLFSFTLIFLLILILSRPPVSASPVDTEVKNLAPLVDFEVKAKKKVDVIVDVGNTKYKKNEVQNRVNEFLIPALQASGVDYNVIVDESNEGHNAIYFSGDNGQPGGHPYDLYQYDMITEDVTLVKKALIHNSSIHYVLPNDLIIYRTGAAAGVLDLQTKLNSGINNTHESNGDWVVAPDGNLYVFAGGHYFWHGTYRINWQNPVIDPNASVHVNFPDKERISTEAPMTASKHLIMGKDNHFYERIFYGGTTTRLSVTKNYRLPNQKYIYLGTDIHKAMELSRDGLFFYSVKTPVWGTSTYDIYVYNQEDDSRTLILPKLPAGYDFRALEDGRLLLMTAEPPAYDRKYFIMDDVFDPNSLRPISAPILADSKAKNSTTLYHTQGSNILYRQNDSFRMFNIDTGEDKLIADFKPLNVLRYPHWYNPSTRTIKDIIAAAPLRPDAEKIYVRIDDIAMNAITRPDGMGEIAALLAQHNMSFIGLGTSANQEQIYRLLENLSYNGTFISNGNLKTAFSDLSSFITDRREVNMHLMIGDTSYTEQEIRDQFNPLLRELRSANIRVNMQVIKADKKSLQELLYLAHWDYNKNNYIVYVHDRLMPELDDELVYDDTIVMLKEYSAHFIGLGSTTNRITLNNIAASNNSLGAFYDNLDLTSATINTMNYMKDTAIANVKKLTNYILLNADPATGEYSSEVSIQTYYEDAESDPKQTERWRTKHDPEIYENNMGMLAGTGQYAQEPIKNFTKVGMYEIVAQAQDNPSVKSQFDEYRQWSRDSLSRMVVYVHRAPVADFKAIVDSTRKLTVTDLSYDLDRYSYPERGVIQKVWKWKRVEDSSWTDGQAPHVLEPNTDYLIALRVKDLDGAWSPEAIRFVSTNPFNRPPVALFAIDNKTISLNGEATFTDQSYDPDNDPIGQRMWTVRKGNVQLYQGANKPSGALIKQYTAQLGLPVLGMYSISLRVQDKPLIAEPLWSNVYTDFLNVVNYPPIAHFDPLEPTYRDDLNTVINRTVSPDQDGDPVSYQWTLIYGSKEFAMGTTKDLSFRIRDLGLGKAAVGTWMLQLKASDPHGATTYETHTFDVLNHVPVSSITNGTWTGYIYEPYTYTSTRTDKDTEDVASLQSFWKLTAPDGQIRTFDTPAISITFEQKGKYRLENWAADQLGAASEIDTREINIVNQRPIPGFTTLPNPAFIDTIVKVISTATDMDGYIEKHLYFITPPNGTQNRYTQLADFERSFAAIGRWQIRQIVTDNDGATAEVTQSLLVHNRPPSVVITSPSGTTSATATEFHTLTPRIIWQMSDPDGHAGQRYRMQIRRDNGALVYDSNSVASSRNYQDVPRSAGLVENARYRAEVQVYDGYDWSPYSAPKYFYIVLNRPPAANFTWSPQPVYEGDTVTFTTNVNDEDMDVLSIQFELISPAGTKLPYSYTFDHPYPSTGPSIRLTQLGTWTMKLTVSDGKSAPVSLTKTLQVLPLSVAGMVKHTDLWNAHRQAYNMKKSGNRESPRGYNVFWAGERFMLEADTTVTGTAARAERVEVTLGAFRTELKVSGIMNTRWTGELWDSTFESLPAGTQTFVFTAHYSNGTVKKEEIEVLISGNMNSYLQVHRVK</sequence>
<dbReference type="Proteomes" id="UP000267798">
    <property type="component" value="Unassembled WGS sequence"/>
</dbReference>
<comment type="caution">
    <text evidence="1">The sequence shown here is derived from an EMBL/GenBank/DDBJ whole genome shotgun (WGS) entry which is preliminary data.</text>
</comment>
<dbReference type="SUPFAM" id="SSF49299">
    <property type="entry name" value="PKD domain"/>
    <property type="match status" value="1"/>
</dbReference>
<keyword evidence="2" id="KW-1185">Reference proteome</keyword>
<dbReference type="InterPro" id="IPR003961">
    <property type="entry name" value="FN3_dom"/>
</dbReference>
<dbReference type="Pfam" id="PF25788">
    <property type="entry name" value="Ig_Rha78A_N"/>
    <property type="match status" value="1"/>
</dbReference>
<proteinExistence type="predicted"/>
<dbReference type="EMBL" id="QXQB01000001">
    <property type="protein sequence ID" value="RJX40615.1"/>
    <property type="molecule type" value="Genomic_DNA"/>
</dbReference>
<dbReference type="InterPro" id="IPR013783">
    <property type="entry name" value="Ig-like_fold"/>
</dbReference>
<evidence type="ECO:0000313" key="2">
    <source>
        <dbReference type="Proteomes" id="UP000267798"/>
    </source>
</evidence>
<gene>
    <name evidence="1" type="ORF">D3P09_00940</name>
</gene>
<dbReference type="Gene3D" id="2.60.40.10">
    <property type="entry name" value="Immunoglobulins"/>
    <property type="match status" value="3"/>
</dbReference>
<protein>
    <recommendedName>
        <fullName evidence="3">Fibronectin type-III domain-containing protein</fullName>
    </recommendedName>
</protein>